<dbReference type="AlphaFoldDB" id="A0A7T8GTS4"/>
<organism evidence="7 8">
    <name type="scientific">Caligus rogercresseyi</name>
    <name type="common">Sea louse</name>
    <dbReference type="NCBI Taxonomy" id="217165"/>
    <lineage>
        <taxon>Eukaryota</taxon>
        <taxon>Metazoa</taxon>
        <taxon>Ecdysozoa</taxon>
        <taxon>Arthropoda</taxon>
        <taxon>Crustacea</taxon>
        <taxon>Multicrustacea</taxon>
        <taxon>Hexanauplia</taxon>
        <taxon>Copepoda</taxon>
        <taxon>Siphonostomatoida</taxon>
        <taxon>Caligidae</taxon>
        <taxon>Caligus</taxon>
    </lineage>
</organism>
<feature type="signal peptide" evidence="5">
    <location>
        <begin position="1"/>
        <end position="16"/>
    </location>
</feature>
<evidence type="ECO:0000256" key="3">
    <source>
        <dbReference type="ARBA" id="ARBA00023157"/>
    </source>
</evidence>
<dbReference type="Pfam" id="PF00084">
    <property type="entry name" value="Sushi"/>
    <property type="match status" value="3"/>
</dbReference>
<dbReference type="SUPFAM" id="SSF57535">
    <property type="entry name" value="Complement control module/SCR domain"/>
    <property type="match status" value="4"/>
</dbReference>
<dbReference type="PANTHER" id="PTHR45656:SF4">
    <property type="entry name" value="PROTEIN CBR-CLEC-78"/>
    <property type="match status" value="1"/>
</dbReference>
<reference evidence="8" key="1">
    <citation type="submission" date="2021-01" db="EMBL/GenBank/DDBJ databases">
        <title>Caligus Genome Assembly.</title>
        <authorList>
            <person name="Gallardo-Escarate C."/>
        </authorList>
    </citation>
    <scope>NUCLEOTIDE SEQUENCE [LARGE SCALE GENOMIC DNA]</scope>
</reference>
<evidence type="ECO:0000313" key="7">
    <source>
        <dbReference type="EMBL" id="QQP37640.1"/>
    </source>
</evidence>
<sequence length="242" mass="25735">MYLLFLILTSTGLSLSTESTLMNTRVTFTCTNGNDLIGGPVEATCLPSGLWSSPIPACQNITCPDIITPKGSELNVRMSGRDPGGTITRGTKAYFSCIPGFYLEGSPSSEATCSRHGNWSLNPSPNASPCLALPLKTQSKRFFYVGDMVKFRCKAGYMMEGQPVLRCGESGQWSNTDPTCVRACTYPGSVIGGTISDVKFFYKVGDTGLVLKGAKMLECLGAGVWSSSMPNCSPPDAGSEQS</sequence>
<keyword evidence="8" id="KW-1185">Reference proteome</keyword>
<keyword evidence="3 4" id="KW-1015">Disulfide bond</keyword>
<proteinExistence type="predicted"/>
<keyword evidence="4" id="KW-0768">Sushi</keyword>
<evidence type="ECO:0000256" key="1">
    <source>
        <dbReference type="ARBA" id="ARBA00022729"/>
    </source>
</evidence>
<feature type="disulfide bond" evidence="4">
    <location>
        <begin position="153"/>
        <end position="180"/>
    </location>
</feature>
<feature type="domain" description="Sushi" evidence="6">
    <location>
        <begin position="1"/>
        <end position="60"/>
    </location>
</feature>
<dbReference type="SMART" id="SM00032">
    <property type="entry name" value="CCP"/>
    <property type="match status" value="4"/>
</dbReference>
<dbReference type="OrthoDB" id="5804959at2759"/>
<evidence type="ECO:0000256" key="5">
    <source>
        <dbReference type="SAM" id="SignalP"/>
    </source>
</evidence>
<keyword evidence="1 5" id="KW-0732">Signal</keyword>
<evidence type="ECO:0000256" key="4">
    <source>
        <dbReference type="PROSITE-ProRule" id="PRU00302"/>
    </source>
</evidence>
<dbReference type="CDD" id="cd00033">
    <property type="entry name" value="CCP"/>
    <property type="match status" value="4"/>
</dbReference>
<feature type="chain" id="PRO_5030929816" description="Sushi domain-containing protein" evidence="5">
    <location>
        <begin position="17"/>
        <end position="242"/>
    </location>
</feature>
<gene>
    <name evidence="7" type="ORF">FKW44_017976</name>
</gene>
<dbReference type="PANTHER" id="PTHR45656">
    <property type="entry name" value="PROTEIN CBR-CLEC-78"/>
    <property type="match status" value="1"/>
</dbReference>
<dbReference type="InterPro" id="IPR035976">
    <property type="entry name" value="Sushi/SCR/CCP_sf"/>
</dbReference>
<keyword evidence="2" id="KW-0677">Repeat</keyword>
<evidence type="ECO:0000256" key="2">
    <source>
        <dbReference type="ARBA" id="ARBA00022737"/>
    </source>
</evidence>
<dbReference type="Gene3D" id="2.10.70.10">
    <property type="entry name" value="Complement Module, domain 1"/>
    <property type="match status" value="3"/>
</dbReference>
<dbReference type="PROSITE" id="PS50923">
    <property type="entry name" value="SUSHI"/>
    <property type="match status" value="2"/>
</dbReference>
<feature type="domain" description="Sushi" evidence="6">
    <location>
        <begin position="128"/>
        <end position="182"/>
    </location>
</feature>
<evidence type="ECO:0000313" key="8">
    <source>
        <dbReference type="Proteomes" id="UP000595437"/>
    </source>
</evidence>
<evidence type="ECO:0000259" key="6">
    <source>
        <dbReference type="PROSITE" id="PS50923"/>
    </source>
</evidence>
<protein>
    <recommendedName>
        <fullName evidence="6">Sushi domain-containing protein</fullName>
    </recommendedName>
</protein>
<name>A0A7T8GTS4_CALRO</name>
<dbReference type="EMBL" id="CP045901">
    <property type="protein sequence ID" value="QQP37640.1"/>
    <property type="molecule type" value="Genomic_DNA"/>
</dbReference>
<comment type="caution">
    <text evidence="4">Lacks conserved residue(s) required for the propagation of feature annotation.</text>
</comment>
<accession>A0A7T8GTS4</accession>
<dbReference type="InterPro" id="IPR051277">
    <property type="entry name" value="SEZ6_CSMD_C4BPB_Regulators"/>
</dbReference>
<dbReference type="Proteomes" id="UP000595437">
    <property type="component" value="Chromosome 12"/>
</dbReference>
<dbReference type="InterPro" id="IPR000436">
    <property type="entry name" value="Sushi_SCR_CCP_dom"/>
</dbReference>